<dbReference type="Pfam" id="PF13401">
    <property type="entry name" value="AAA_22"/>
    <property type="match status" value="1"/>
</dbReference>
<dbReference type="Gene3D" id="3.40.50.300">
    <property type="entry name" value="P-loop containing nucleotide triphosphate hydrolases"/>
    <property type="match status" value="1"/>
</dbReference>
<evidence type="ECO:0000313" key="3">
    <source>
        <dbReference type="Proteomes" id="UP000820669"/>
    </source>
</evidence>
<dbReference type="Proteomes" id="UP000820669">
    <property type="component" value="Unassembled WGS sequence"/>
</dbReference>
<keyword evidence="3" id="KW-1185">Reference proteome</keyword>
<name>A0ABX1SIE7_9PSEU</name>
<accession>A0ABX1SIE7</accession>
<sequence>MPPSDPACADRGHPGDPRTALRAEIGAPVHTVLQLGELALRLRRGRQPPRPAELPPRPTGFVGRAREIATIAHAAAPASGTTGVLLTGRPGAGKTALAVEAGHRLGELFPDGALGVELRDGRSVYEVTGRLLRSLGVPSADLPDRPGPRLAAYHRALAERRVLVLLDDVAATAQVAPLLPVGGGSFALLTSRHTLPMLPPGLVRLRIGDLDAADARRLLEVAVGDDLDGPAELIRLCAGLPLALRIVAARLAGESDLSPARLAHLLGRRRGMLGELRAGEQTVEAAFALSYEALAPAQRSVFRRLAAAPLRDLTPGAAAALAGRPEELVGPLLRGLHGAHLLDLRPPADSDAGPARYELHALLRRYAEQRLSDSEPPGTTQAAQDRLTRHYLALLDRCPERAWFTAERDNLPVVADLLARSDPAGSDRLAAALARRCSPRAPRARWR</sequence>
<reference evidence="2 3" key="1">
    <citation type="submission" date="2020-04" db="EMBL/GenBank/DDBJ databases">
        <authorList>
            <person name="Klaysubun C."/>
            <person name="Duangmal K."/>
            <person name="Lipun K."/>
        </authorList>
    </citation>
    <scope>NUCLEOTIDE SEQUENCE [LARGE SCALE GENOMIC DNA]</scope>
    <source>
        <strain evidence="2 3">K10HN5</strain>
    </source>
</reference>
<dbReference type="RefSeq" id="WP_169384074.1">
    <property type="nucleotide sequence ID" value="NZ_JAAXLA010000060.1"/>
</dbReference>
<dbReference type="PRINTS" id="PR00364">
    <property type="entry name" value="DISEASERSIST"/>
</dbReference>
<dbReference type="PANTHER" id="PTHR47691:SF3">
    <property type="entry name" value="HTH-TYPE TRANSCRIPTIONAL REGULATOR RV0890C-RELATED"/>
    <property type="match status" value="1"/>
</dbReference>
<dbReference type="SUPFAM" id="SSF52540">
    <property type="entry name" value="P-loop containing nucleoside triphosphate hydrolases"/>
    <property type="match status" value="1"/>
</dbReference>
<comment type="caution">
    <text evidence="2">The sequence shown here is derived from an EMBL/GenBank/DDBJ whole genome shotgun (WGS) entry which is preliminary data.</text>
</comment>
<evidence type="ECO:0000313" key="2">
    <source>
        <dbReference type="EMBL" id="NMI00608.1"/>
    </source>
</evidence>
<gene>
    <name evidence="2" type="ORF">HF526_25350</name>
</gene>
<evidence type="ECO:0000259" key="1">
    <source>
        <dbReference type="Pfam" id="PF13401"/>
    </source>
</evidence>
<proteinExistence type="predicted"/>
<feature type="domain" description="ORC1/DEAH AAA+ ATPase" evidence="1">
    <location>
        <begin position="84"/>
        <end position="169"/>
    </location>
</feature>
<dbReference type="InterPro" id="IPR049945">
    <property type="entry name" value="AAA_22"/>
</dbReference>
<dbReference type="EMBL" id="JAAXLA010000060">
    <property type="protein sequence ID" value="NMI00608.1"/>
    <property type="molecule type" value="Genomic_DNA"/>
</dbReference>
<dbReference type="PANTHER" id="PTHR47691">
    <property type="entry name" value="REGULATOR-RELATED"/>
    <property type="match status" value="1"/>
</dbReference>
<dbReference type="InterPro" id="IPR027417">
    <property type="entry name" value="P-loop_NTPase"/>
</dbReference>
<organism evidence="2 3">
    <name type="scientific">Pseudonocardia acidicola</name>
    <dbReference type="NCBI Taxonomy" id="2724939"/>
    <lineage>
        <taxon>Bacteria</taxon>
        <taxon>Bacillati</taxon>
        <taxon>Actinomycetota</taxon>
        <taxon>Actinomycetes</taxon>
        <taxon>Pseudonocardiales</taxon>
        <taxon>Pseudonocardiaceae</taxon>
        <taxon>Pseudonocardia</taxon>
    </lineage>
</organism>
<protein>
    <recommendedName>
        <fullName evidence="1">ORC1/DEAH AAA+ ATPase domain-containing protein</fullName>
    </recommendedName>
</protein>